<dbReference type="PANTHER" id="PTHR10655:SF17">
    <property type="entry name" value="LYSOPHOSPHOLIPASE-LIKE PROTEIN 1"/>
    <property type="match status" value="1"/>
</dbReference>
<dbReference type="Gene3D" id="3.40.50.1820">
    <property type="entry name" value="alpha/beta hydrolase"/>
    <property type="match status" value="1"/>
</dbReference>
<dbReference type="Pfam" id="PF02230">
    <property type="entry name" value="Abhydrolase_2"/>
    <property type="match status" value="1"/>
</dbReference>
<evidence type="ECO:0000313" key="4">
    <source>
        <dbReference type="EMBL" id="AGS52106.1"/>
    </source>
</evidence>
<dbReference type="PANTHER" id="PTHR10655">
    <property type="entry name" value="LYSOPHOSPHOLIPASE-RELATED"/>
    <property type="match status" value="1"/>
</dbReference>
<keyword evidence="2" id="KW-0378">Hydrolase</keyword>
<evidence type="ECO:0000259" key="3">
    <source>
        <dbReference type="Pfam" id="PF02230"/>
    </source>
</evidence>
<evidence type="ECO:0000256" key="2">
    <source>
        <dbReference type="ARBA" id="ARBA00022801"/>
    </source>
</evidence>
<dbReference type="SUPFAM" id="SSF53474">
    <property type="entry name" value="alpha/beta-Hydrolases"/>
    <property type="match status" value="1"/>
</dbReference>
<feature type="domain" description="Phospholipase/carboxylesterase/thioesterase" evidence="3">
    <location>
        <begin position="1"/>
        <end position="148"/>
    </location>
</feature>
<reference evidence="4" key="1">
    <citation type="submission" date="2012-03" db="EMBL/GenBank/DDBJ databases">
        <title>Functional metagenomics reveals considerable lignocellulase gene clusters in the gut microbiome of a wood-feeding higher termite.</title>
        <authorList>
            <person name="Liu N."/>
        </authorList>
    </citation>
    <scope>NUCLEOTIDE SEQUENCE</scope>
</reference>
<proteinExistence type="inferred from homology"/>
<evidence type="ECO:0000256" key="1">
    <source>
        <dbReference type="ARBA" id="ARBA00006499"/>
    </source>
</evidence>
<accession>A0A806KBZ7</accession>
<dbReference type="EMBL" id="JQ844182">
    <property type="protein sequence ID" value="AGS52106.1"/>
    <property type="molecule type" value="Genomic_DNA"/>
</dbReference>
<comment type="similarity">
    <text evidence="1">Belongs to the AB hydrolase superfamily. AB hydrolase 2 family.</text>
</comment>
<organism evidence="4">
    <name type="scientific">uncultured bacterium contig00029</name>
    <dbReference type="NCBI Taxonomy" id="1181518"/>
    <lineage>
        <taxon>Bacteria</taxon>
        <taxon>environmental samples</taxon>
    </lineage>
</organism>
<sequence length="156" mass="17111">MRAWCDVFDKNLENNPDIASIKESYKLIAELIDAEILKGINSERILLIGFSQGAAMALHAAFHYPKKLAGAASLSSFFPSAATMPKNSANAKIPIFFGHGNSDPVVPPALSQKSVDFLKSSGIPVEWHTYNIKHSICIEELKELGMWIAERLRGIA</sequence>
<name>A0A806KBZ7_9BACT</name>
<dbReference type="InterPro" id="IPR003140">
    <property type="entry name" value="PLipase/COase/thioEstase"/>
</dbReference>
<dbReference type="GO" id="GO:0016787">
    <property type="term" value="F:hydrolase activity"/>
    <property type="evidence" value="ECO:0007669"/>
    <property type="project" value="UniProtKB-KW"/>
</dbReference>
<dbReference type="AlphaFoldDB" id="A0A806KBZ7"/>
<dbReference type="InterPro" id="IPR029058">
    <property type="entry name" value="AB_hydrolase_fold"/>
</dbReference>
<protein>
    <submittedName>
        <fullName evidence="4">Phospholipase/carboxylesterase</fullName>
    </submittedName>
</protein>
<dbReference type="InterPro" id="IPR050565">
    <property type="entry name" value="LYPA1-2/EST-like"/>
</dbReference>